<evidence type="ECO:0000256" key="1">
    <source>
        <dbReference type="ARBA" id="ARBA00004141"/>
    </source>
</evidence>
<gene>
    <name evidence="15" type="ORF">X975_05279</name>
</gene>
<protein>
    <recommendedName>
        <fullName evidence="5">sphingomyelin phosphodiesterase</fullName>
        <ecNumber evidence="5">3.1.4.12</ecNumber>
    </recommendedName>
</protein>
<keyword evidence="12" id="KW-0443">Lipid metabolism</keyword>
<keyword evidence="6" id="KW-0812">Transmembrane</keyword>
<feature type="non-terminal residue" evidence="15">
    <location>
        <position position="296"/>
    </location>
</feature>
<dbReference type="InterPro" id="IPR005135">
    <property type="entry name" value="Endo/exonuclease/phosphatase"/>
</dbReference>
<dbReference type="OrthoDB" id="387657at2759"/>
<dbReference type="EMBL" id="KK122151">
    <property type="protein sequence ID" value="KFM82038.1"/>
    <property type="molecule type" value="Genomic_DNA"/>
</dbReference>
<keyword evidence="10" id="KW-0746">Sphingolipid metabolism</keyword>
<organism evidence="15 16">
    <name type="scientific">Stegodyphus mimosarum</name>
    <name type="common">African social velvet spider</name>
    <dbReference type="NCBI Taxonomy" id="407821"/>
    <lineage>
        <taxon>Eukaryota</taxon>
        <taxon>Metazoa</taxon>
        <taxon>Ecdysozoa</taxon>
        <taxon>Arthropoda</taxon>
        <taxon>Chelicerata</taxon>
        <taxon>Arachnida</taxon>
        <taxon>Araneae</taxon>
        <taxon>Araneomorphae</taxon>
        <taxon>Entelegynae</taxon>
        <taxon>Eresoidea</taxon>
        <taxon>Eresidae</taxon>
        <taxon>Stegodyphus</taxon>
    </lineage>
</organism>
<comment type="similarity">
    <text evidence="4">Belongs to the neutral sphingomyelinase family.</text>
</comment>
<sequence>MKMDVKLKIFTLNCWGIVGISRHRKQRMEAIASHIASSNYDFVFLQEVWSEKDFQLICKKAAAVLPFSHYFYSGVLGSGVCILSKSCIVDVAQFQYALNGYAHKILHGDWYGGKVVGLCKVIHHGLKINLYVTHLHAEYDAFHDQYLPHRVAQAFEFSQFVQLTSETADLSIVAGDFNTEPTDLPYKVIIHNAGCIDTYLSQRNPDLLNCSTIKTTCGHPDNLYTSRKEINRCPTGKRIDYILYKCGTGTHAECLTCDTPLGKIPGSSIPYSDHEAVVATLHVFKSIEAQIQQSNP</sequence>
<evidence type="ECO:0000313" key="15">
    <source>
        <dbReference type="EMBL" id="KFM82038.1"/>
    </source>
</evidence>
<dbReference type="InterPro" id="IPR038772">
    <property type="entry name" value="Sph/SMPD2-like"/>
</dbReference>
<name>A0A087UXE9_STEMI</name>
<dbReference type="AlphaFoldDB" id="A0A087UXE9"/>
<dbReference type="EC" id="3.1.4.12" evidence="5"/>
<evidence type="ECO:0000256" key="3">
    <source>
        <dbReference type="ARBA" id="ARBA00004991"/>
    </source>
</evidence>
<accession>A0A087UXE9</accession>
<evidence type="ECO:0000256" key="13">
    <source>
        <dbReference type="ARBA" id="ARBA00023136"/>
    </source>
</evidence>
<evidence type="ECO:0000313" key="16">
    <source>
        <dbReference type="Proteomes" id="UP000054359"/>
    </source>
</evidence>
<dbReference type="Pfam" id="PF03372">
    <property type="entry name" value="Exo_endo_phos"/>
    <property type="match status" value="1"/>
</dbReference>
<comment type="pathway">
    <text evidence="2">Lipid metabolism; sphingolipid metabolism.</text>
</comment>
<dbReference type="GO" id="GO:0046872">
    <property type="term" value="F:metal ion binding"/>
    <property type="evidence" value="ECO:0007669"/>
    <property type="project" value="UniProtKB-KW"/>
</dbReference>
<dbReference type="GO" id="GO:0006665">
    <property type="term" value="P:sphingolipid metabolic process"/>
    <property type="evidence" value="ECO:0007669"/>
    <property type="project" value="UniProtKB-KW"/>
</dbReference>
<dbReference type="GO" id="GO:0016020">
    <property type="term" value="C:membrane"/>
    <property type="evidence" value="ECO:0007669"/>
    <property type="project" value="UniProtKB-SubCell"/>
</dbReference>
<proteinExistence type="inferred from homology"/>
<feature type="domain" description="Endonuclease/exonuclease/phosphatase" evidence="14">
    <location>
        <begin position="11"/>
        <end position="245"/>
    </location>
</feature>
<keyword evidence="7" id="KW-0479">Metal-binding</keyword>
<keyword evidence="9" id="KW-0460">Magnesium</keyword>
<evidence type="ECO:0000256" key="8">
    <source>
        <dbReference type="ARBA" id="ARBA00022801"/>
    </source>
</evidence>
<dbReference type="SUPFAM" id="SSF56219">
    <property type="entry name" value="DNase I-like"/>
    <property type="match status" value="1"/>
</dbReference>
<comment type="subcellular location">
    <subcellularLocation>
        <location evidence="1">Membrane</location>
        <topology evidence="1">Multi-pass membrane protein</topology>
    </subcellularLocation>
</comment>
<dbReference type="OMA" id="AHRATEC"/>
<evidence type="ECO:0000256" key="12">
    <source>
        <dbReference type="ARBA" id="ARBA00023098"/>
    </source>
</evidence>
<evidence type="ECO:0000256" key="4">
    <source>
        <dbReference type="ARBA" id="ARBA00006335"/>
    </source>
</evidence>
<evidence type="ECO:0000256" key="2">
    <source>
        <dbReference type="ARBA" id="ARBA00004760"/>
    </source>
</evidence>
<dbReference type="Gene3D" id="3.60.10.10">
    <property type="entry name" value="Endonuclease/exonuclease/phosphatase"/>
    <property type="match status" value="1"/>
</dbReference>
<evidence type="ECO:0000259" key="14">
    <source>
        <dbReference type="Pfam" id="PF03372"/>
    </source>
</evidence>
<reference evidence="15 16" key="1">
    <citation type="submission" date="2013-11" db="EMBL/GenBank/DDBJ databases">
        <title>Genome sequencing of Stegodyphus mimosarum.</title>
        <authorList>
            <person name="Bechsgaard J."/>
        </authorList>
    </citation>
    <scope>NUCLEOTIDE SEQUENCE [LARGE SCALE GENOMIC DNA]</scope>
</reference>
<keyword evidence="11" id="KW-1133">Transmembrane helix</keyword>
<dbReference type="PANTHER" id="PTHR16320">
    <property type="entry name" value="SPHINGOMYELINASE FAMILY MEMBER"/>
    <property type="match status" value="1"/>
</dbReference>
<comment type="pathway">
    <text evidence="3">Sphingolipid metabolism.</text>
</comment>
<evidence type="ECO:0000256" key="6">
    <source>
        <dbReference type="ARBA" id="ARBA00022692"/>
    </source>
</evidence>
<evidence type="ECO:0000256" key="11">
    <source>
        <dbReference type="ARBA" id="ARBA00022989"/>
    </source>
</evidence>
<evidence type="ECO:0000256" key="5">
    <source>
        <dbReference type="ARBA" id="ARBA00012369"/>
    </source>
</evidence>
<dbReference type="Proteomes" id="UP000054359">
    <property type="component" value="Unassembled WGS sequence"/>
</dbReference>
<keyword evidence="8" id="KW-0378">Hydrolase</keyword>
<keyword evidence="13" id="KW-0472">Membrane</keyword>
<dbReference type="InterPro" id="IPR036691">
    <property type="entry name" value="Endo/exonu/phosph_ase_sf"/>
</dbReference>
<keyword evidence="16" id="KW-1185">Reference proteome</keyword>
<evidence type="ECO:0000256" key="9">
    <source>
        <dbReference type="ARBA" id="ARBA00022842"/>
    </source>
</evidence>
<evidence type="ECO:0000256" key="10">
    <source>
        <dbReference type="ARBA" id="ARBA00022919"/>
    </source>
</evidence>
<dbReference type="GO" id="GO:0004767">
    <property type="term" value="F:sphingomyelin phosphodiesterase activity"/>
    <property type="evidence" value="ECO:0007669"/>
    <property type="project" value="UniProtKB-EC"/>
</dbReference>
<dbReference type="STRING" id="407821.A0A087UXE9"/>
<dbReference type="PANTHER" id="PTHR16320:SF24">
    <property type="entry name" value="PHOSPHODIESTERASE, PUTATIVE-RELATED"/>
    <property type="match status" value="1"/>
</dbReference>
<evidence type="ECO:0000256" key="7">
    <source>
        <dbReference type="ARBA" id="ARBA00022723"/>
    </source>
</evidence>